<comment type="caution">
    <text evidence="11">The sequence shown here is derived from an EMBL/GenBank/DDBJ whole genome shotgun (WGS) entry which is preliminary data.</text>
</comment>
<comment type="subcellular location">
    <subcellularLocation>
        <location evidence="1">Cell membrane</location>
        <topology evidence="1">Multi-pass membrane protein</topology>
    </subcellularLocation>
</comment>
<dbReference type="GO" id="GO:0005886">
    <property type="term" value="C:plasma membrane"/>
    <property type="evidence" value="ECO:0007669"/>
    <property type="project" value="UniProtKB-SubCell"/>
</dbReference>
<keyword evidence="4 9" id="KW-1133">Transmembrane helix</keyword>
<protein>
    <recommendedName>
        <fullName evidence="10">G-protein coupled receptors family 1 profile domain-containing protein</fullName>
    </recommendedName>
</protein>
<dbReference type="GO" id="GO:0007218">
    <property type="term" value="P:neuropeptide signaling pathway"/>
    <property type="evidence" value="ECO:0007669"/>
    <property type="project" value="TreeGrafter"/>
</dbReference>
<dbReference type="CDD" id="cd00637">
    <property type="entry name" value="7tm_classA_rhodopsin-like"/>
    <property type="match status" value="1"/>
</dbReference>
<feature type="transmembrane region" description="Helical" evidence="9">
    <location>
        <begin position="16"/>
        <end position="42"/>
    </location>
</feature>
<dbReference type="GO" id="GO:0043005">
    <property type="term" value="C:neuron projection"/>
    <property type="evidence" value="ECO:0007669"/>
    <property type="project" value="TreeGrafter"/>
</dbReference>
<evidence type="ECO:0000313" key="12">
    <source>
        <dbReference type="Proteomes" id="UP000663879"/>
    </source>
</evidence>
<feature type="domain" description="G-protein coupled receptors family 1 profile" evidence="10">
    <location>
        <begin position="32"/>
        <end position="322"/>
    </location>
</feature>
<keyword evidence="2" id="KW-1003">Cell membrane</keyword>
<reference evidence="11" key="1">
    <citation type="submission" date="2021-02" db="EMBL/GenBank/DDBJ databases">
        <authorList>
            <person name="Nowell W R."/>
        </authorList>
    </citation>
    <scope>NUCLEOTIDE SEQUENCE</scope>
    <source>
        <strain evidence="11">Ploen Becks lab</strain>
    </source>
</reference>
<accession>A0A814D407</accession>
<evidence type="ECO:0000256" key="7">
    <source>
        <dbReference type="ARBA" id="ARBA00023170"/>
    </source>
</evidence>
<evidence type="ECO:0000313" key="11">
    <source>
        <dbReference type="EMBL" id="CAF0950760.1"/>
    </source>
</evidence>
<dbReference type="OrthoDB" id="9993567at2759"/>
<evidence type="ECO:0000256" key="1">
    <source>
        <dbReference type="ARBA" id="ARBA00004651"/>
    </source>
</evidence>
<feature type="transmembrane region" description="Helical" evidence="9">
    <location>
        <begin position="259"/>
        <end position="286"/>
    </location>
</feature>
<feature type="transmembrane region" description="Helical" evidence="9">
    <location>
        <begin position="54"/>
        <end position="77"/>
    </location>
</feature>
<sequence>MIIECGKDKICELEKLILTILAILALLVTIFGNIFNLFSFYICRNQNLKKNSTFIILSIIFLFEAVTLNSWNLNIFLQMFPKRYNREFDRKYNIDDHNIIESFSIPTCKIFAFTQYFSLHSISWLLCLMLIDQICRIYFPNNKFQKPKYIKMFIGVILMSLFLINSHILLFAGVVNKLPLIKASEFNGTLINETFYIEKIDCYTSKMYKFYPTWDRIHLFIYCVIPFTIMFLCNLLMAKKLLIHPSTLNHAKSVRIKRRTISIFVILYSLLFMSCSLPSIISYAFYFDRLKMTRFGQIILVLFDEVIFSFFAFNFLAHLIINKIYKHEFFRTISYWKSYFLSFQNRH</sequence>
<evidence type="ECO:0000256" key="3">
    <source>
        <dbReference type="ARBA" id="ARBA00022692"/>
    </source>
</evidence>
<evidence type="ECO:0000256" key="4">
    <source>
        <dbReference type="ARBA" id="ARBA00022989"/>
    </source>
</evidence>
<dbReference type="GO" id="GO:0042923">
    <property type="term" value="F:neuropeptide binding"/>
    <property type="evidence" value="ECO:0007669"/>
    <property type="project" value="TreeGrafter"/>
</dbReference>
<evidence type="ECO:0000256" key="6">
    <source>
        <dbReference type="ARBA" id="ARBA00023136"/>
    </source>
</evidence>
<dbReference type="SUPFAM" id="SSF81321">
    <property type="entry name" value="Family A G protein-coupled receptor-like"/>
    <property type="match status" value="1"/>
</dbReference>
<gene>
    <name evidence="11" type="ORF">OXX778_LOCUS13929</name>
</gene>
<keyword evidence="5" id="KW-0297">G-protein coupled receptor</keyword>
<dbReference type="Gene3D" id="1.20.1070.10">
    <property type="entry name" value="Rhodopsin 7-helix transmembrane proteins"/>
    <property type="match status" value="1"/>
</dbReference>
<dbReference type="Proteomes" id="UP000663879">
    <property type="component" value="Unassembled WGS sequence"/>
</dbReference>
<proteinExistence type="predicted"/>
<dbReference type="PANTHER" id="PTHR24229:SF40">
    <property type="entry name" value="ALLATOSTATIN C RECEPTOR 1-RELATED"/>
    <property type="match status" value="1"/>
</dbReference>
<dbReference type="GO" id="GO:0004930">
    <property type="term" value="F:G protein-coupled receptor activity"/>
    <property type="evidence" value="ECO:0007669"/>
    <property type="project" value="UniProtKB-KW"/>
</dbReference>
<dbReference type="EMBL" id="CAJNOC010002775">
    <property type="protein sequence ID" value="CAF0950760.1"/>
    <property type="molecule type" value="Genomic_DNA"/>
</dbReference>
<evidence type="ECO:0000256" key="2">
    <source>
        <dbReference type="ARBA" id="ARBA00022475"/>
    </source>
</evidence>
<feature type="transmembrane region" description="Helical" evidence="9">
    <location>
        <begin position="298"/>
        <end position="321"/>
    </location>
</feature>
<keyword evidence="8" id="KW-0807">Transducer</keyword>
<feature type="transmembrane region" description="Helical" evidence="9">
    <location>
        <begin position="152"/>
        <end position="175"/>
    </location>
</feature>
<evidence type="ECO:0000256" key="9">
    <source>
        <dbReference type="SAM" id="Phobius"/>
    </source>
</evidence>
<dbReference type="PROSITE" id="PS50262">
    <property type="entry name" value="G_PROTEIN_RECEP_F1_2"/>
    <property type="match status" value="1"/>
</dbReference>
<keyword evidence="6 9" id="KW-0472">Membrane</keyword>
<keyword evidence="7" id="KW-0675">Receptor</keyword>
<dbReference type="PANTHER" id="PTHR24229">
    <property type="entry name" value="NEUROPEPTIDES RECEPTOR"/>
    <property type="match status" value="1"/>
</dbReference>
<dbReference type="AlphaFoldDB" id="A0A814D407"/>
<feature type="transmembrane region" description="Helical" evidence="9">
    <location>
        <begin position="110"/>
        <end position="131"/>
    </location>
</feature>
<organism evidence="11 12">
    <name type="scientific">Brachionus calyciflorus</name>
    <dbReference type="NCBI Taxonomy" id="104777"/>
    <lineage>
        <taxon>Eukaryota</taxon>
        <taxon>Metazoa</taxon>
        <taxon>Spiralia</taxon>
        <taxon>Gnathifera</taxon>
        <taxon>Rotifera</taxon>
        <taxon>Eurotatoria</taxon>
        <taxon>Monogononta</taxon>
        <taxon>Pseudotrocha</taxon>
        <taxon>Ploima</taxon>
        <taxon>Brachionidae</taxon>
        <taxon>Brachionus</taxon>
    </lineage>
</organism>
<evidence type="ECO:0000256" key="8">
    <source>
        <dbReference type="ARBA" id="ARBA00023224"/>
    </source>
</evidence>
<keyword evidence="3 9" id="KW-0812">Transmembrane</keyword>
<keyword evidence="12" id="KW-1185">Reference proteome</keyword>
<evidence type="ECO:0000259" key="10">
    <source>
        <dbReference type="PROSITE" id="PS50262"/>
    </source>
</evidence>
<dbReference type="InterPro" id="IPR017452">
    <property type="entry name" value="GPCR_Rhodpsn_7TM"/>
</dbReference>
<name>A0A814D407_9BILA</name>
<evidence type="ECO:0000256" key="5">
    <source>
        <dbReference type="ARBA" id="ARBA00023040"/>
    </source>
</evidence>
<feature type="transmembrane region" description="Helical" evidence="9">
    <location>
        <begin position="217"/>
        <end position="238"/>
    </location>
</feature>